<dbReference type="InterPro" id="IPR001670">
    <property type="entry name" value="ADH_Fe/GldA"/>
</dbReference>
<keyword evidence="5" id="KW-0520">NAD</keyword>
<comment type="similarity">
    <text evidence="1">Belongs to the iron-containing alcohol dehydrogenase family.</text>
</comment>
<evidence type="ECO:0000256" key="4">
    <source>
        <dbReference type="PIRSR" id="PIRSR000112-1"/>
    </source>
</evidence>
<protein>
    <submittedName>
        <fullName evidence="7">Iron-containing alcohol dehydrogenase</fullName>
    </submittedName>
</protein>
<feature type="domain" description="Alcohol dehydrogenase iron-type/glycerol dehydrogenase GldA" evidence="6">
    <location>
        <begin position="13"/>
        <end position="159"/>
    </location>
</feature>
<evidence type="ECO:0000256" key="2">
    <source>
        <dbReference type="ARBA" id="ARBA00022723"/>
    </source>
</evidence>
<keyword evidence="2 4" id="KW-0479">Metal-binding</keyword>
<evidence type="ECO:0000259" key="6">
    <source>
        <dbReference type="Pfam" id="PF00465"/>
    </source>
</evidence>
<dbReference type="Pfam" id="PF00465">
    <property type="entry name" value="Fe-ADH"/>
    <property type="match status" value="1"/>
</dbReference>
<evidence type="ECO:0000313" key="8">
    <source>
        <dbReference type="Proteomes" id="UP000276128"/>
    </source>
</evidence>
<evidence type="ECO:0000256" key="1">
    <source>
        <dbReference type="ARBA" id="ARBA00007358"/>
    </source>
</evidence>
<dbReference type="Proteomes" id="UP000276128">
    <property type="component" value="Unassembled WGS sequence"/>
</dbReference>
<dbReference type="PIRSF" id="PIRSF000112">
    <property type="entry name" value="Glycerol_dehydrogenase"/>
    <property type="match status" value="1"/>
</dbReference>
<keyword evidence="4" id="KW-0862">Zinc</keyword>
<feature type="binding site" evidence="4">
    <location>
        <position position="276"/>
    </location>
    <ligand>
        <name>glycerol</name>
        <dbReference type="ChEBI" id="CHEBI:17754"/>
    </ligand>
</feature>
<feature type="binding site" evidence="4">
    <location>
        <position position="176"/>
    </location>
    <ligand>
        <name>glycerol</name>
        <dbReference type="ChEBI" id="CHEBI:17754"/>
    </ligand>
</feature>
<dbReference type="InterPro" id="IPR016205">
    <property type="entry name" value="Glycerol_DH"/>
</dbReference>
<evidence type="ECO:0000313" key="7">
    <source>
        <dbReference type="EMBL" id="RTE10229.1"/>
    </source>
</evidence>
<keyword evidence="8" id="KW-1185">Reference proteome</keyword>
<gene>
    <name evidence="7" type="ORF">EJQ19_08685</name>
</gene>
<dbReference type="Gene3D" id="1.20.1090.10">
    <property type="entry name" value="Dehydroquinate synthase-like - alpha domain"/>
    <property type="match status" value="1"/>
</dbReference>
<feature type="binding site" evidence="4">
    <location>
        <position position="259"/>
    </location>
    <ligand>
        <name>glycerol</name>
        <dbReference type="ChEBI" id="CHEBI:17754"/>
    </ligand>
</feature>
<feature type="binding site" evidence="5">
    <location>
        <position position="136"/>
    </location>
    <ligand>
        <name>NAD(+)</name>
        <dbReference type="ChEBI" id="CHEBI:57540"/>
    </ligand>
</feature>
<sequence>MDRSEVMVAIKAPAQYFNEPGILAKSGELIAPYGKKALIITGHKALHTVRTQLLLSLQQAGVEYAISQFEGKVTTEEIATYTSEAIAHQAELLIGIGGGKALDITKVVGEKLRLPVVAVPTIAATCASWAALSVIYDDQGRSSGYLGLTSSPVLVLADTQILVEAPRRYLAAGIGDTIVKWYETVVNVNDEPEGLDIRISTQISKLALDRLHTYALQAIQTAGTGTITPAFKEAVDAVIVLAGLAGTVQGGTARAGIAHSLDSSLTHFPQTSGTLHGERVAFGLLTQTVLEKRPAEEIERLARLLISLKLPVTLKQLGFEDLPATVAPLIAAGVPLRVEAIRNLSFEVTPSLLHEAILQTDQLGLNILQGTYITH</sequence>
<dbReference type="SUPFAM" id="SSF56796">
    <property type="entry name" value="Dehydroquinate synthase-like"/>
    <property type="match status" value="1"/>
</dbReference>
<accession>A0A3S0AD83</accession>
<dbReference type="EMBL" id="RXHU01000022">
    <property type="protein sequence ID" value="RTE10229.1"/>
    <property type="molecule type" value="Genomic_DNA"/>
</dbReference>
<dbReference type="OrthoDB" id="5198708at2"/>
<dbReference type="PROSITE" id="PS00913">
    <property type="entry name" value="ADH_IRON_1"/>
    <property type="match status" value="1"/>
</dbReference>
<dbReference type="AlphaFoldDB" id="A0A3S0AD83"/>
<keyword evidence="3" id="KW-0560">Oxidoreductase</keyword>
<organism evidence="7 8">
    <name type="scientific">Paenibacillus whitsoniae</name>
    <dbReference type="NCBI Taxonomy" id="2496558"/>
    <lineage>
        <taxon>Bacteria</taxon>
        <taxon>Bacillati</taxon>
        <taxon>Bacillota</taxon>
        <taxon>Bacilli</taxon>
        <taxon>Bacillales</taxon>
        <taxon>Paenibacillaceae</taxon>
        <taxon>Paenibacillus</taxon>
    </lineage>
</organism>
<evidence type="ECO:0000256" key="5">
    <source>
        <dbReference type="PIRSR" id="PIRSR000112-3"/>
    </source>
</evidence>
<name>A0A3S0AD83_9BACL</name>
<feature type="binding site" evidence="5">
    <location>
        <begin position="99"/>
        <end position="103"/>
    </location>
    <ligand>
        <name>NAD(+)</name>
        <dbReference type="ChEBI" id="CHEBI:57540"/>
    </ligand>
</feature>
<comment type="cofactor">
    <cofactor evidence="4">
        <name>Zn(2+)</name>
        <dbReference type="ChEBI" id="CHEBI:29105"/>
    </cofactor>
    <text evidence="4">Binds 1 zinc ion per subunit.</text>
</comment>
<reference evidence="7 8" key="1">
    <citation type="submission" date="2018-12" db="EMBL/GenBank/DDBJ databases">
        <title>Bacillus ochoae sp. nov., Paenibacillus whitsoniae sp. nov., Paenibacillus spiritus sp. nov. Isolated from the Mars Exploration Rover during spacecraft assembly.</title>
        <authorList>
            <person name="Seuylemezian A."/>
            <person name="Vaishampayan P."/>
        </authorList>
    </citation>
    <scope>NUCLEOTIDE SEQUENCE [LARGE SCALE GENOMIC DNA]</scope>
    <source>
        <strain evidence="7 8">MER 54</strain>
    </source>
</reference>
<comment type="caution">
    <text evidence="7">The sequence shown here is derived from an EMBL/GenBank/DDBJ whole genome shotgun (WGS) entry which is preliminary data.</text>
</comment>
<dbReference type="Gene3D" id="3.40.50.1970">
    <property type="match status" value="1"/>
</dbReference>
<dbReference type="PANTHER" id="PTHR43616">
    <property type="entry name" value="GLYCEROL DEHYDROGENASE"/>
    <property type="match status" value="1"/>
</dbReference>
<feature type="binding site" evidence="5">
    <location>
        <position position="132"/>
    </location>
    <ligand>
        <name>NAD(+)</name>
        <dbReference type="ChEBI" id="CHEBI:57540"/>
    </ligand>
</feature>
<dbReference type="GO" id="GO:0016614">
    <property type="term" value="F:oxidoreductase activity, acting on CH-OH group of donors"/>
    <property type="evidence" value="ECO:0007669"/>
    <property type="project" value="InterPro"/>
</dbReference>
<proteinExistence type="inferred from homology"/>
<dbReference type="GO" id="GO:0046872">
    <property type="term" value="F:metal ion binding"/>
    <property type="evidence" value="ECO:0007669"/>
    <property type="project" value="UniProtKB-KW"/>
</dbReference>
<dbReference type="PANTHER" id="PTHR43616:SF3">
    <property type="entry name" value="HYDROXYCARBOXYLATE DEHYDROGENASE A"/>
    <property type="match status" value="1"/>
</dbReference>
<dbReference type="CDD" id="cd08550">
    <property type="entry name" value="GlyDH-like"/>
    <property type="match status" value="1"/>
</dbReference>
<evidence type="ECO:0000256" key="3">
    <source>
        <dbReference type="ARBA" id="ARBA00023002"/>
    </source>
</evidence>
<dbReference type="InterPro" id="IPR018211">
    <property type="entry name" value="ADH_Fe_CS"/>
</dbReference>